<keyword evidence="11" id="KW-0449">Lipoprotein</keyword>
<organism evidence="11 12">
    <name type="scientific">Yersinia rochesterensis</name>
    <dbReference type="NCBI Taxonomy" id="1604335"/>
    <lineage>
        <taxon>Bacteria</taxon>
        <taxon>Pseudomonadati</taxon>
        <taxon>Pseudomonadota</taxon>
        <taxon>Gammaproteobacteria</taxon>
        <taxon>Enterobacterales</taxon>
        <taxon>Yersiniaceae</taxon>
        <taxon>Yersinia</taxon>
    </lineage>
</organism>
<evidence type="ECO:0000256" key="2">
    <source>
        <dbReference type="ARBA" id="ARBA00005236"/>
    </source>
</evidence>
<evidence type="ECO:0000256" key="5">
    <source>
        <dbReference type="ARBA" id="ARBA00022692"/>
    </source>
</evidence>
<dbReference type="InterPro" id="IPR051447">
    <property type="entry name" value="Lipoprotein-release_system"/>
</dbReference>
<dbReference type="NCBIfam" id="NF008357">
    <property type="entry name" value="PRK11146.1"/>
    <property type="match status" value="1"/>
</dbReference>
<feature type="transmembrane region" description="Helical" evidence="8">
    <location>
        <begin position="378"/>
        <end position="400"/>
    </location>
</feature>
<feature type="transmembrane region" description="Helical" evidence="8">
    <location>
        <begin position="315"/>
        <end position="344"/>
    </location>
</feature>
<dbReference type="Proteomes" id="UP000265864">
    <property type="component" value="Chromosome"/>
</dbReference>
<keyword evidence="6 8" id="KW-1133">Transmembrane helix</keyword>
<dbReference type="InterPro" id="IPR011926">
    <property type="entry name" value="LolE_gammaproteobact"/>
</dbReference>
<dbReference type="GO" id="GO:0044874">
    <property type="term" value="P:lipoprotein localization to outer membrane"/>
    <property type="evidence" value="ECO:0007669"/>
    <property type="project" value="InterPro"/>
</dbReference>
<comment type="similarity">
    <text evidence="2">Belongs to the ABC-4 integral membrane protein family. LolC/E subfamily.</text>
</comment>
<dbReference type="GO" id="GO:0098797">
    <property type="term" value="C:plasma membrane protein complex"/>
    <property type="evidence" value="ECO:0007669"/>
    <property type="project" value="TreeGrafter"/>
</dbReference>
<keyword evidence="3" id="KW-0813">Transport</keyword>
<dbReference type="InterPro" id="IPR003838">
    <property type="entry name" value="ABC3_permease_C"/>
</dbReference>
<comment type="subcellular location">
    <subcellularLocation>
        <location evidence="1">Cell membrane</location>
        <topology evidence="1">Multi-pass membrane protein</topology>
    </subcellularLocation>
</comment>
<keyword evidence="4" id="KW-1003">Cell membrane</keyword>
<gene>
    <name evidence="11" type="primary">lolE</name>
    <name evidence="11" type="ORF">DXZ79_12075</name>
</gene>
<dbReference type="NCBIfam" id="TIGR02213">
    <property type="entry name" value="lolE_release"/>
    <property type="match status" value="1"/>
</dbReference>
<dbReference type="PANTHER" id="PTHR30489">
    <property type="entry name" value="LIPOPROTEIN-RELEASING SYSTEM TRANSMEMBRANE PROTEIN LOLE"/>
    <property type="match status" value="1"/>
</dbReference>
<protein>
    <submittedName>
        <fullName evidence="11">Lipoprotein-releasing ABC transporter permease subunit LolE</fullName>
    </submittedName>
</protein>
<dbReference type="Pfam" id="PF02687">
    <property type="entry name" value="FtsX"/>
    <property type="match status" value="1"/>
</dbReference>
<proteinExistence type="inferred from homology"/>
<reference evidence="11 12" key="1">
    <citation type="submission" date="2018-09" db="EMBL/GenBank/DDBJ databases">
        <title>Yersinia kristensenii subsp. rochesterensis subsp. nov., Isolated from Human Feces.</title>
        <authorList>
            <person name="Cunningham S.A."/>
            <person name="Jeraldo P."/>
            <person name="Patel R."/>
        </authorList>
    </citation>
    <scope>NUCLEOTIDE SEQUENCE [LARGE SCALE GENOMIC DNA]</scope>
    <source>
        <strain evidence="11 12">ATCC BAA-2637</strain>
    </source>
</reference>
<evidence type="ECO:0000256" key="8">
    <source>
        <dbReference type="SAM" id="Phobius"/>
    </source>
</evidence>
<feature type="domain" description="ABC3 transporter permease C-terminal" evidence="9">
    <location>
        <begin position="275"/>
        <end position="408"/>
    </location>
</feature>
<evidence type="ECO:0000259" key="9">
    <source>
        <dbReference type="Pfam" id="PF02687"/>
    </source>
</evidence>
<keyword evidence="7 8" id="KW-0472">Membrane</keyword>
<dbReference type="NCBIfam" id="TIGR02212">
    <property type="entry name" value="lolCE"/>
    <property type="match status" value="1"/>
</dbReference>
<evidence type="ECO:0000313" key="12">
    <source>
        <dbReference type="Proteomes" id="UP000265864"/>
    </source>
</evidence>
<dbReference type="GO" id="GO:0042953">
    <property type="term" value="P:lipoprotein transport"/>
    <property type="evidence" value="ECO:0007669"/>
    <property type="project" value="InterPro"/>
</dbReference>
<keyword evidence="5 8" id="KW-0812">Transmembrane</keyword>
<dbReference type="GeneID" id="82551495"/>
<evidence type="ECO:0000256" key="7">
    <source>
        <dbReference type="ARBA" id="ARBA00023136"/>
    </source>
</evidence>
<sequence length="415" mass="44915">MGVSPLSLLIGLRFSRGRRRGGMVSLISVISTLGIALGVAVLVVGLSAMNGFERELKNRILAVVPHGEIAVVNQPFSGWAQTLQRIEKVPGIVAAAPYIKFTGLIENATQLRAVEVKGVDPESEQHLSALPSFVLDHAWDNFKAGQQQIILGKGLADALGVKQGSWLTVMIPNSDPEMKLLQPKRIRLQVAGVFQLSGQLDHSLALVPLIDAQQYLDMGDSVTGIAIKVDDVYNANQLVRSAGEASNAYVYISSWIGTYGYMYRDIQMIRTIMYLAMVLVIGVASFNIVSTLVMAVKDKSSDIAVLRTLGAKDGLIRAIFMWYGLLAGLIGSVSGAVVGVIVSLQLTNIIRGLEKLVGHQFLSGDIYFIDFLPSELHWFDVACVLATALVLSLIASWYPARRASRIDPARVLSGQ</sequence>
<evidence type="ECO:0000256" key="6">
    <source>
        <dbReference type="ARBA" id="ARBA00022989"/>
    </source>
</evidence>
<dbReference type="EMBL" id="CP032482">
    <property type="protein sequence ID" value="AYD46021.1"/>
    <property type="molecule type" value="Genomic_DNA"/>
</dbReference>
<evidence type="ECO:0000259" key="10">
    <source>
        <dbReference type="Pfam" id="PF12704"/>
    </source>
</evidence>
<evidence type="ECO:0000256" key="1">
    <source>
        <dbReference type="ARBA" id="ARBA00004651"/>
    </source>
</evidence>
<name>A0A8E4BMH7_9GAMM</name>
<accession>A0A8E4BMH7</accession>
<evidence type="ECO:0000256" key="3">
    <source>
        <dbReference type="ARBA" id="ARBA00022448"/>
    </source>
</evidence>
<evidence type="ECO:0000313" key="11">
    <source>
        <dbReference type="EMBL" id="AYD46021.1"/>
    </source>
</evidence>
<dbReference type="RefSeq" id="WP_120011632.1">
    <property type="nucleotide sequence ID" value="NZ_CP032482.1"/>
</dbReference>
<feature type="transmembrane region" description="Helical" evidence="8">
    <location>
        <begin position="23"/>
        <end position="49"/>
    </location>
</feature>
<feature type="transmembrane region" description="Helical" evidence="8">
    <location>
        <begin position="272"/>
        <end position="295"/>
    </location>
</feature>
<evidence type="ECO:0000256" key="4">
    <source>
        <dbReference type="ARBA" id="ARBA00022475"/>
    </source>
</evidence>
<dbReference type="PANTHER" id="PTHR30489:SF0">
    <property type="entry name" value="LIPOPROTEIN-RELEASING SYSTEM TRANSMEMBRANE PROTEIN LOLE"/>
    <property type="match status" value="1"/>
</dbReference>
<dbReference type="InterPro" id="IPR011925">
    <property type="entry name" value="LolCE_TM"/>
</dbReference>
<dbReference type="Pfam" id="PF12704">
    <property type="entry name" value="MacB_PCD"/>
    <property type="match status" value="1"/>
</dbReference>
<dbReference type="InterPro" id="IPR025857">
    <property type="entry name" value="MacB_PCD"/>
</dbReference>
<dbReference type="AlphaFoldDB" id="A0A8E4BMH7"/>
<feature type="domain" description="MacB-like periplasmic core" evidence="10">
    <location>
        <begin position="28"/>
        <end position="240"/>
    </location>
</feature>